<dbReference type="InterPro" id="IPR011961">
    <property type="entry name" value="RimM"/>
</dbReference>
<keyword evidence="3 5" id="KW-0698">rRNA processing</keyword>
<dbReference type="InterPro" id="IPR056792">
    <property type="entry name" value="PRC_RimM"/>
</dbReference>
<dbReference type="AlphaFoldDB" id="A0A437PX20"/>
<evidence type="ECO:0000313" key="9">
    <source>
        <dbReference type="Proteomes" id="UP000282832"/>
    </source>
</evidence>
<evidence type="ECO:0000256" key="5">
    <source>
        <dbReference type="HAMAP-Rule" id="MF_00014"/>
    </source>
</evidence>
<evidence type="ECO:0000256" key="2">
    <source>
        <dbReference type="ARBA" id="ARBA00022517"/>
    </source>
</evidence>
<organism evidence="8 9">
    <name type="scientific">Sandaracinomonas limnophila</name>
    <dbReference type="NCBI Taxonomy" id="1862386"/>
    <lineage>
        <taxon>Bacteria</taxon>
        <taxon>Pseudomonadati</taxon>
        <taxon>Bacteroidota</taxon>
        <taxon>Cytophagia</taxon>
        <taxon>Cytophagales</taxon>
        <taxon>Flectobacillaceae</taxon>
        <taxon>Sandaracinomonas</taxon>
    </lineage>
</organism>
<dbReference type="SUPFAM" id="SSF50447">
    <property type="entry name" value="Translation proteins"/>
    <property type="match status" value="1"/>
</dbReference>
<dbReference type="InterPro" id="IPR036976">
    <property type="entry name" value="RimM_N_sf"/>
</dbReference>
<dbReference type="Gene3D" id="2.30.30.240">
    <property type="entry name" value="PRC-barrel domain"/>
    <property type="match status" value="1"/>
</dbReference>
<dbReference type="PANTHER" id="PTHR33692:SF1">
    <property type="entry name" value="RIBOSOME MATURATION FACTOR RIMM"/>
    <property type="match status" value="1"/>
</dbReference>
<dbReference type="Pfam" id="PF01782">
    <property type="entry name" value="RimM"/>
    <property type="match status" value="1"/>
</dbReference>
<comment type="similarity">
    <text evidence="5">Belongs to the RimM family.</text>
</comment>
<dbReference type="PANTHER" id="PTHR33692">
    <property type="entry name" value="RIBOSOME MATURATION FACTOR RIMM"/>
    <property type="match status" value="1"/>
</dbReference>
<dbReference type="EMBL" id="SACY01000001">
    <property type="protein sequence ID" value="RVU26780.1"/>
    <property type="molecule type" value="Genomic_DNA"/>
</dbReference>
<protein>
    <recommendedName>
        <fullName evidence="5">Ribosome maturation factor RimM</fullName>
    </recommendedName>
</protein>
<dbReference type="RefSeq" id="WP_127802331.1">
    <property type="nucleotide sequence ID" value="NZ_SACY01000001.1"/>
</dbReference>
<evidence type="ECO:0000256" key="4">
    <source>
        <dbReference type="ARBA" id="ARBA00023186"/>
    </source>
</evidence>
<comment type="subunit">
    <text evidence="5">Binds ribosomal protein uS19.</text>
</comment>
<dbReference type="HAMAP" id="MF_00014">
    <property type="entry name" value="Ribosome_mat_RimM"/>
    <property type="match status" value="1"/>
</dbReference>
<gene>
    <name evidence="5 8" type="primary">rimM</name>
    <name evidence="8" type="ORF">EOJ36_01935</name>
</gene>
<dbReference type="Gene3D" id="2.40.30.60">
    <property type="entry name" value="RimM"/>
    <property type="match status" value="1"/>
</dbReference>
<comment type="domain">
    <text evidence="5">The PRC barrel domain binds ribosomal protein uS19.</text>
</comment>
<feature type="domain" description="RimM N-terminal" evidence="6">
    <location>
        <begin position="9"/>
        <end position="88"/>
    </location>
</feature>
<proteinExistence type="inferred from homology"/>
<dbReference type="GO" id="GO:0042274">
    <property type="term" value="P:ribosomal small subunit biogenesis"/>
    <property type="evidence" value="ECO:0007669"/>
    <property type="project" value="UniProtKB-UniRule"/>
</dbReference>
<feature type="domain" description="Ribosome maturation factor RimM PRC barrel" evidence="7">
    <location>
        <begin position="102"/>
        <end position="168"/>
    </location>
</feature>
<dbReference type="InterPro" id="IPR011033">
    <property type="entry name" value="PRC_barrel-like_sf"/>
</dbReference>
<dbReference type="InterPro" id="IPR009000">
    <property type="entry name" value="Transl_B-barrel_sf"/>
</dbReference>
<dbReference type="GO" id="GO:0006364">
    <property type="term" value="P:rRNA processing"/>
    <property type="evidence" value="ECO:0007669"/>
    <property type="project" value="UniProtKB-UniRule"/>
</dbReference>
<sequence>MAKQEYFELGAIAKPHGIKGALHAFLDVDDPYEYDELTSVFVQEGHDLVPYFIDDIQIKPNLNLIQFEGIDSVDKAKELVGKKLFLPMSFLPKLKENQFYFHEVIGYQVEDVNLGLLGLVKEIVSLGAQDVLVMMYKEREVLIPLTDEIVPKVNKKDKIVNTVLPEGLLDIYLND</sequence>
<keyword evidence="2 5" id="KW-0690">Ribosome biogenesis</keyword>
<evidence type="ECO:0000313" key="8">
    <source>
        <dbReference type="EMBL" id="RVU26780.1"/>
    </source>
</evidence>
<evidence type="ECO:0000256" key="3">
    <source>
        <dbReference type="ARBA" id="ARBA00022552"/>
    </source>
</evidence>
<comment type="subcellular location">
    <subcellularLocation>
        <location evidence="5">Cytoplasm</location>
    </subcellularLocation>
</comment>
<accession>A0A437PX20</accession>
<reference evidence="8 9" key="1">
    <citation type="submission" date="2019-01" db="EMBL/GenBank/DDBJ databases">
        <authorList>
            <person name="Chen W.-M."/>
        </authorList>
    </citation>
    <scope>NUCLEOTIDE SEQUENCE [LARGE SCALE GENOMIC DNA]</scope>
    <source>
        <strain evidence="8 9">FSY-15</strain>
    </source>
</reference>
<dbReference type="Proteomes" id="UP000282832">
    <property type="component" value="Unassembled WGS sequence"/>
</dbReference>
<dbReference type="InterPro" id="IPR002676">
    <property type="entry name" value="RimM_N"/>
</dbReference>
<comment type="caution">
    <text evidence="8">The sequence shown here is derived from an EMBL/GenBank/DDBJ whole genome shotgun (WGS) entry which is preliminary data.</text>
</comment>
<evidence type="ECO:0000256" key="1">
    <source>
        <dbReference type="ARBA" id="ARBA00022490"/>
    </source>
</evidence>
<comment type="function">
    <text evidence="5">An accessory protein needed during the final step in the assembly of 30S ribosomal subunit, possibly for assembly of the head region. Essential for efficient processing of 16S rRNA. May be needed both before and after RbfA during the maturation of 16S rRNA. It has affinity for free ribosomal 30S subunits but not for 70S ribosomes.</text>
</comment>
<dbReference type="SUPFAM" id="SSF50346">
    <property type="entry name" value="PRC-barrel domain"/>
    <property type="match status" value="1"/>
</dbReference>
<dbReference type="GO" id="GO:0005840">
    <property type="term" value="C:ribosome"/>
    <property type="evidence" value="ECO:0007669"/>
    <property type="project" value="InterPro"/>
</dbReference>
<dbReference type="GO" id="GO:0043022">
    <property type="term" value="F:ribosome binding"/>
    <property type="evidence" value="ECO:0007669"/>
    <property type="project" value="InterPro"/>
</dbReference>
<dbReference type="OrthoDB" id="9810331at2"/>
<evidence type="ECO:0000259" key="7">
    <source>
        <dbReference type="Pfam" id="PF24986"/>
    </source>
</evidence>
<dbReference type="NCBIfam" id="TIGR02273">
    <property type="entry name" value="16S_RimM"/>
    <property type="match status" value="1"/>
</dbReference>
<dbReference type="Pfam" id="PF24986">
    <property type="entry name" value="PRC_RimM"/>
    <property type="match status" value="1"/>
</dbReference>
<keyword evidence="1 5" id="KW-0963">Cytoplasm</keyword>
<name>A0A437PX20_9BACT</name>
<dbReference type="GO" id="GO:0005737">
    <property type="term" value="C:cytoplasm"/>
    <property type="evidence" value="ECO:0007669"/>
    <property type="project" value="UniProtKB-SubCell"/>
</dbReference>
<evidence type="ECO:0000259" key="6">
    <source>
        <dbReference type="Pfam" id="PF01782"/>
    </source>
</evidence>
<keyword evidence="4 5" id="KW-0143">Chaperone</keyword>
<keyword evidence="9" id="KW-1185">Reference proteome</keyword>